<comment type="function">
    <text evidence="1 9">Directs the termination of nascent peptide synthesis (translation) in response to the termination codons UAA, UAG and UGA.</text>
</comment>
<dbReference type="Pfam" id="PF03463">
    <property type="entry name" value="eRF1_1"/>
    <property type="match status" value="1"/>
</dbReference>
<dbReference type="RefSeq" id="WP_347721504.1">
    <property type="nucleotide sequence ID" value="NZ_CP104395.1"/>
</dbReference>
<evidence type="ECO:0000256" key="9">
    <source>
        <dbReference type="HAMAP-Rule" id="MF_00424"/>
    </source>
</evidence>
<gene>
    <name evidence="11" type="primary">eRF1</name>
    <name evidence="9" type="synonym">prf1</name>
    <name evidence="11" type="ORF">SVXNc_0656</name>
</gene>
<feature type="domain" description="eRF1/Pelota-like N-terminal" evidence="10">
    <location>
        <begin position="4"/>
        <end position="138"/>
    </location>
</feature>
<reference evidence="11 12" key="1">
    <citation type="submission" date="2022-09" db="EMBL/GenBank/DDBJ databases">
        <title>Xylan utilization by haloarchaea-nanohaloarchaea associations.</title>
        <authorList>
            <person name="Yakimov M."/>
        </authorList>
    </citation>
    <scope>NUCLEOTIDE SEQUENCE [LARGE SCALE GENOMIC DNA]</scope>
    <source>
        <strain evidence="11 12">SVXNc</strain>
    </source>
</reference>
<dbReference type="SUPFAM" id="SSF55315">
    <property type="entry name" value="L30e-like"/>
    <property type="match status" value="1"/>
</dbReference>
<dbReference type="PANTHER" id="PTHR10113">
    <property type="entry name" value="PEPTIDE CHAIN RELEASE FACTOR SUBUNIT 1"/>
    <property type="match status" value="1"/>
</dbReference>
<evidence type="ECO:0000256" key="7">
    <source>
        <dbReference type="ARBA" id="ARBA00022917"/>
    </source>
</evidence>
<dbReference type="EMBL" id="CP104395">
    <property type="protein sequence ID" value="WEL19670.1"/>
    <property type="molecule type" value="Genomic_DNA"/>
</dbReference>
<dbReference type="SUPFAM" id="SSF53137">
    <property type="entry name" value="Translational machinery components"/>
    <property type="match status" value="1"/>
</dbReference>
<evidence type="ECO:0000256" key="1">
    <source>
        <dbReference type="ARBA" id="ARBA00002832"/>
    </source>
</evidence>
<dbReference type="Gene3D" id="3.30.960.10">
    <property type="entry name" value="eRF1 domain 1"/>
    <property type="match status" value="1"/>
</dbReference>
<sequence length="411" mass="46730">MSEEKSNSMNKYQLKKLIKKLEGIRGRNTELVSLYIPAGYDMSKISDFVTSEASEAESIKSKHTRKNVQGALEKIARKVSEEHETPENGVVLFAGNVSETEGRPDIQIWEVHPPQTIESRRYRCDKEFVLEPLKQMIVDDRVYGLIVLDKNEAAIGYLQGSSIKTEYKMSSEVPGKTRAGGQSAQRFARIRKQMLKTFMKDINDNAKTAFLEKAREGKLLGILVGGPGWTKDKFVDEYMHQELKDELIDVKSLNYSGEEALEELVEKAEESLQDASAVKEKNLVESFFENLKEENGKSEYGLKQVIKAMDMGAVDTVLISEDFNHYRATYICGNEHEKEVYEEEAKISENVKCDECGEQMDLEQMTDIVDIMDEKAEQMGSSLELISTDHEQGRRLYNMGGIAAILRYRIR</sequence>
<proteinExistence type="inferred from homology"/>
<dbReference type="InterPro" id="IPR005140">
    <property type="entry name" value="eRF1_Pelota-like_N"/>
</dbReference>
<dbReference type="InterPro" id="IPR020918">
    <property type="entry name" value="Peptide_chain-rel_aRF1"/>
</dbReference>
<comment type="subunit">
    <text evidence="4 9">Heterodimer of two subunits, one of which binds GTP.</text>
</comment>
<evidence type="ECO:0000256" key="4">
    <source>
        <dbReference type="ARBA" id="ARBA00011520"/>
    </source>
</evidence>
<keyword evidence="12" id="KW-1185">Reference proteome</keyword>
<dbReference type="Gene3D" id="3.30.1330.30">
    <property type="match status" value="1"/>
</dbReference>
<evidence type="ECO:0000256" key="8">
    <source>
        <dbReference type="ARBA" id="ARBA00031168"/>
    </source>
</evidence>
<dbReference type="GeneID" id="90590093"/>
<dbReference type="Proteomes" id="UP001218034">
    <property type="component" value="Chromosome"/>
</dbReference>
<dbReference type="Pfam" id="PF03464">
    <property type="entry name" value="eRF1_2"/>
    <property type="match status" value="1"/>
</dbReference>
<dbReference type="HAMAP" id="MF_00424">
    <property type="entry name" value="Rel_fact_arch_1"/>
    <property type="match status" value="1"/>
</dbReference>
<dbReference type="InterPro" id="IPR005141">
    <property type="entry name" value="eRF1_2"/>
</dbReference>
<evidence type="ECO:0000256" key="3">
    <source>
        <dbReference type="ARBA" id="ARBA00005326"/>
    </source>
</evidence>
<dbReference type="NCBIfam" id="TIGR03676">
    <property type="entry name" value="aRF1_eRF1"/>
    <property type="match status" value="1"/>
</dbReference>
<keyword evidence="6 9" id="KW-0963">Cytoplasm</keyword>
<accession>A0ABY8CG06</accession>
<dbReference type="InterPro" id="IPR042226">
    <property type="entry name" value="eFR1_2_sf"/>
</dbReference>
<evidence type="ECO:0000256" key="5">
    <source>
        <dbReference type="ARBA" id="ARBA00019723"/>
    </source>
</evidence>
<comment type="subcellular location">
    <subcellularLocation>
        <location evidence="2 9">Cytoplasm</location>
    </subcellularLocation>
</comment>
<keyword evidence="7 9" id="KW-0648">Protein biosynthesis</keyword>
<dbReference type="InterPro" id="IPR005142">
    <property type="entry name" value="eRF1_3"/>
</dbReference>
<dbReference type="InterPro" id="IPR029064">
    <property type="entry name" value="Ribosomal_eL30-like_sf"/>
</dbReference>
<evidence type="ECO:0000313" key="12">
    <source>
        <dbReference type="Proteomes" id="UP001218034"/>
    </source>
</evidence>
<evidence type="ECO:0000313" key="11">
    <source>
        <dbReference type="EMBL" id="WEL19670.1"/>
    </source>
</evidence>
<name>A0ABY8CG06_9ARCH</name>
<dbReference type="InterPro" id="IPR004403">
    <property type="entry name" value="Peptide_chain-rel_eRF1/aRF1"/>
</dbReference>
<organism evidence="11 12">
    <name type="scientific">Candidatus Nanohalococcus occultus</name>
    <dbReference type="NCBI Taxonomy" id="2978047"/>
    <lineage>
        <taxon>Archaea</taxon>
        <taxon>Candidatus Nanohalarchaeota</taxon>
        <taxon>Candidatus Nanohalarchaeota incertae sedis</taxon>
        <taxon>Candidatus Nanohalococcus</taxon>
    </lineage>
</organism>
<dbReference type="Gene3D" id="3.30.420.60">
    <property type="entry name" value="eRF1 domain 2"/>
    <property type="match status" value="1"/>
</dbReference>
<dbReference type="InterPro" id="IPR024049">
    <property type="entry name" value="eRF1_1_sf"/>
</dbReference>
<evidence type="ECO:0000256" key="2">
    <source>
        <dbReference type="ARBA" id="ARBA00004496"/>
    </source>
</evidence>
<protein>
    <recommendedName>
        <fullName evidence="5 9">Peptide chain release factor subunit 1</fullName>
    </recommendedName>
    <alternativeName>
        <fullName evidence="8 9">Translation termination factor aRF1</fullName>
    </alternativeName>
</protein>
<dbReference type="SMART" id="SM01194">
    <property type="entry name" value="eRF1_1"/>
    <property type="match status" value="1"/>
</dbReference>
<dbReference type="SUPFAM" id="SSF55481">
    <property type="entry name" value="N-terminal domain of eukaryotic peptide chain release factor subunit 1, ERF1"/>
    <property type="match status" value="1"/>
</dbReference>
<comment type="similarity">
    <text evidence="3 9">Belongs to the eukaryotic release factor 1 family.</text>
</comment>
<evidence type="ECO:0000256" key="6">
    <source>
        <dbReference type="ARBA" id="ARBA00022490"/>
    </source>
</evidence>
<evidence type="ECO:0000259" key="10">
    <source>
        <dbReference type="SMART" id="SM01194"/>
    </source>
</evidence>
<dbReference type="Pfam" id="PF03465">
    <property type="entry name" value="eRF1_3"/>
    <property type="match status" value="1"/>
</dbReference>